<proteinExistence type="inferred from homology"/>
<dbReference type="EMBL" id="LDOU01000013">
    <property type="protein sequence ID" value="KLV08798.1"/>
    <property type="molecule type" value="Genomic_DNA"/>
</dbReference>
<dbReference type="GO" id="GO:0015031">
    <property type="term" value="P:protein transport"/>
    <property type="evidence" value="ECO:0007669"/>
    <property type="project" value="UniProtKB-KW"/>
</dbReference>
<dbReference type="GO" id="GO:0098797">
    <property type="term" value="C:plasma membrane protein complex"/>
    <property type="evidence" value="ECO:0007669"/>
    <property type="project" value="TreeGrafter"/>
</dbReference>
<evidence type="ECO:0000259" key="12">
    <source>
        <dbReference type="PROSITE" id="PS52015"/>
    </source>
</evidence>
<dbReference type="InterPro" id="IPR006260">
    <property type="entry name" value="TonB/TolA_C"/>
</dbReference>
<keyword evidence="14" id="KW-1185">Reference proteome</keyword>
<keyword evidence="8 11" id="KW-1133">Transmembrane helix</keyword>
<keyword evidence="4" id="KW-1003">Cell membrane</keyword>
<name>A0A0J1HAX0_9GAMM</name>
<keyword evidence="7" id="KW-0653">Protein transport</keyword>
<evidence type="ECO:0000256" key="7">
    <source>
        <dbReference type="ARBA" id="ARBA00022927"/>
    </source>
</evidence>
<keyword evidence="3" id="KW-0813">Transport</keyword>
<dbReference type="GO" id="GO:0055085">
    <property type="term" value="P:transmembrane transport"/>
    <property type="evidence" value="ECO:0007669"/>
    <property type="project" value="InterPro"/>
</dbReference>
<accession>A0A0J1HAX0</accession>
<evidence type="ECO:0000313" key="13">
    <source>
        <dbReference type="EMBL" id="KLV08798.1"/>
    </source>
</evidence>
<reference evidence="13 14" key="1">
    <citation type="submission" date="2015-05" db="EMBL/GenBank/DDBJ databases">
        <title>Photobacterium galathea sp. nov.</title>
        <authorList>
            <person name="Machado H."/>
            <person name="Gram L."/>
        </authorList>
    </citation>
    <scope>NUCLEOTIDE SEQUENCE [LARGE SCALE GENOMIC DNA]</scope>
    <source>
        <strain evidence="13 14">DSM 22954</strain>
    </source>
</reference>
<feature type="region of interest" description="Disordered" evidence="10">
    <location>
        <begin position="45"/>
        <end position="161"/>
    </location>
</feature>
<dbReference type="Pfam" id="PF03544">
    <property type="entry name" value="TonB_C"/>
    <property type="match status" value="1"/>
</dbReference>
<organism evidence="13 14">
    <name type="scientific">Photobacterium ganghwense</name>
    <dbReference type="NCBI Taxonomy" id="320778"/>
    <lineage>
        <taxon>Bacteria</taxon>
        <taxon>Pseudomonadati</taxon>
        <taxon>Pseudomonadota</taxon>
        <taxon>Gammaproteobacteria</taxon>
        <taxon>Vibrionales</taxon>
        <taxon>Vibrionaceae</taxon>
        <taxon>Photobacterium</taxon>
    </lineage>
</organism>
<dbReference type="InterPro" id="IPR037682">
    <property type="entry name" value="TonB_C"/>
</dbReference>
<feature type="compositionally biased region" description="Polar residues" evidence="10">
    <location>
        <begin position="62"/>
        <end position="72"/>
    </location>
</feature>
<dbReference type="Proteomes" id="UP000035909">
    <property type="component" value="Unassembled WGS sequence"/>
</dbReference>
<evidence type="ECO:0000256" key="5">
    <source>
        <dbReference type="ARBA" id="ARBA00022519"/>
    </source>
</evidence>
<keyword evidence="5" id="KW-0997">Cell inner membrane</keyword>
<keyword evidence="9 11" id="KW-0472">Membrane</keyword>
<dbReference type="OrthoDB" id="9816142at2"/>
<protein>
    <recommendedName>
        <fullName evidence="12">TonB C-terminal domain-containing protein</fullName>
    </recommendedName>
</protein>
<dbReference type="InterPro" id="IPR051045">
    <property type="entry name" value="TonB-dependent_transducer"/>
</dbReference>
<evidence type="ECO:0000256" key="3">
    <source>
        <dbReference type="ARBA" id="ARBA00022448"/>
    </source>
</evidence>
<feature type="domain" description="TonB C-terminal" evidence="12">
    <location>
        <begin position="165"/>
        <end position="255"/>
    </location>
</feature>
<dbReference type="GO" id="GO:0031992">
    <property type="term" value="F:energy transducer activity"/>
    <property type="evidence" value="ECO:0007669"/>
    <property type="project" value="TreeGrafter"/>
</dbReference>
<dbReference type="PANTHER" id="PTHR33446:SF2">
    <property type="entry name" value="PROTEIN TONB"/>
    <property type="match status" value="1"/>
</dbReference>
<keyword evidence="6 11" id="KW-0812">Transmembrane</keyword>
<dbReference type="PATRIC" id="fig|320778.3.peg.2832"/>
<dbReference type="STRING" id="320778.ABT57_12980"/>
<dbReference type="SUPFAM" id="SSF74653">
    <property type="entry name" value="TolA/TonB C-terminal domain"/>
    <property type="match status" value="1"/>
</dbReference>
<comment type="similarity">
    <text evidence="2">Belongs to the TonB family.</text>
</comment>
<sequence>MNTKRYVIAGAISVAFHGMLLYTVPNTQVMAMPIGTESTSVSLNLMSAPTPSASAPTPPPVTQKSSVTQPVEQKTDIKKLVKKTQSEAKPTSKPVHHPEPKAKPKTEPKTQPEFKTSRKVTAPQPDIRQSEAAPNTAATNSQDTHITETKASPSASAAGVNSPALVNQPTFATKPSPVSYPRIARRRGLEGQVTVEVWIDEKGKQVKQMLVQSSGAQVLDEAALDAIKRWRFSSHIVDGHAIAHRVHIPVRFKLD</sequence>
<feature type="transmembrane region" description="Helical" evidence="11">
    <location>
        <begin position="6"/>
        <end position="24"/>
    </location>
</feature>
<evidence type="ECO:0000256" key="8">
    <source>
        <dbReference type="ARBA" id="ARBA00022989"/>
    </source>
</evidence>
<feature type="compositionally biased region" description="Polar residues" evidence="10">
    <location>
        <begin position="132"/>
        <end position="155"/>
    </location>
</feature>
<evidence type="ECO:0000256" key="11">
    <source>
        <dbReference type="SAM" id="Phobius"/>
    </source>
</evidence>
<dbReference type="RefSeq" id="WP_047885730.1">
    <property type="nucleotide sequence ID" value="NZ_CP071325.1"/>
</dbReference>
<feature type="compositionally biased region" description="Basic and acidic residues" evidence="10">
    <location>
        <begin position="96"/>
        <end position="116"/>
    </location>
</feature>
<dbReference type="Gene3D" id="3.30.1150.10">
    <property type="match status" value="1"/>
</dbReference>
<evidence type="ECO:0000256" key="4">
    <source>
        <dbReference type="ARBA" id="ARBA00022475"/>
    </source>
</evidence>
<evidence type="ECO:0000256" key="10">
    <source>
        <dbReference type="SAM" id="MobiDB-lite"/>
    </source>
</evidence>
<dbReference type="PANTHER" id="PTHR33446">
    <property type="entry name" value="PROTEIN TONB-RELATED"/>
    <property type="match status" value="1"/>
</dbReference>
<comment type="subcellular location">
    <subcellularLocation>
        <location evidence="1">Cell inner membrane</location>
        <topology evidence="1">Single-pass membrane protein</topology>
        <orientation evidence="1">Periplasmic side</orientation>
    </subcellularLocation>
</comment>
<evidence type="ECO:0000256" key="2">
    <source>
        <dbReference type="ARBA" id="ARBA00006555"/>
    </source>
</evidence>
<evidence type="ECO:0000256" key="6">
    <source>
        <dbReference type="ARBA" id="ARBA00022692"/>
    </source>
</evidence>
<comment type="caution">
    <text evidence="13">The sequence shown here is derived from an EMBL/GenBank/DDBJ whole genome shotgun (WGS) entry which is preliminary data.</text>
</comment>
<evidence type="ECO:0000313" key="14">
    <source>
        <dbReference type="Proteomes" id="UP000035909"/>
    </source>
</evidence>
<dbReference type="NCBIfam" id="TIGR01352">
    <property type="entry name" value="tonB_Cterm"/>
    <property type="match status" value="1"/>
</dbReference>
<dbReference type="PROSITE" id="PS52015">
    <property type="entry name" value="TONB_CTD"/>
    <property type="match status" value="1"/>
</dbReference>
<evidence type="ECO:0000256" key="9">
    <source>
        <dbReference type="ARBA" id="ARBA00023136"/>
    </source>
</evidence>
<gene>
    <name evidence="13" type="ORF">ABT57_12980</name>
</gene>
<evidence type="ECO:0000256" key="1">
    <source>
        <dbReference type="ARBA" id="ARBA00004383"/>
    </source>
</evidence>
<dbReference type="AlphaFoldDB" id="A0A0J1HAX0"/>